<dbReference type="OrthoDB" id="9071293at2"/>
<sequence>MTKIVTLVYYHSMARFFCGIEDAWKQLEPDAEFLHLAVFPSAWAYLTVHRRKTVSLSWRSYLSGTVAPNVSGDELEAMIRFHASDPNIDPSQVARLQRQARKMLHVCASLVKQFNPDIAIISGDTRLPAESLIRALKGQQTVSWYFEQGPYRTTVLDRQGVNANCSFRRELARLEASGPPFQPRTNSGRWTNKLYTLLDRLTFAQASVTRLMPPDLMPYSLRKCPQALYARLSSKVLQQPDTRKVVLIAMQVPEDANNIYHNPLGLDDVGLLRLVLDNVESGWTVVVREHPLYRRKYSPSFYALIEASDNVILSQASLQQDLDRSRTTVTVNSLTGLDAFARGHRVIVLGESFYDHLPGIETLQSGSSLRALLIREHQPSVDRPASLLLGPLIDKYFFKGHFTDVDLSFTRTIASRIAATSRAAQ</sequence>
<dbReference type="InterPro" id="IPR007833">
    <property type="entry name" value="Capsule_polysaccharide_synth"/>
</dbReference>
<keyword evidence="2" id="KW-1185">Reference proteome</keyword>
<comment type="caution">
    <text evidence="1">The sequence shown here is derived from an EMBL/GenBank/DDBJ whole genome shotgun (WGS) entry which is preliminary data.</text>
</comment>
<dbReference type="GO" id="GO:0015774">
    <property type="term" value="P:polysaccharide transport"/>
    <property type="evidence" value="ECO:0007669"/>
    <property type="project" value="InterPro"/>
</dbReference>
<dbReference type="GO" id="GO:0000271">
    <property type="term" value="P:polysaccharide biosynthetic process"/>
    <property type="evidence" value="ECO:0007669"/>
    <property type="project" value="InterPro"/>
</dbReference>
<accession>A0A0J1CSB3</accession>
<organism evidence="1 2">
    <name type="scientific">Caballeronia mineralivorans PML1(12)</name>
    <dbReference type="NCBI Taxonomy" id="908627"/>
    <lineage>
        <taxon>Bacteria</taxon>
        <taxon>Pseudomonadati</taxon>
        <taxon>Pseudomonadota</taxon>
        <taxon>Betaproteobacteria</taxon>
        <taxon>Burkholderiales</taxon>
        <taxon>Burkholderiaceae</taxon>
        <taxon>Caballeronia</taxon>
    </lineage>
</organism>
<dbReference type="RefSeq" id="WP_047849353.1">
    <property type="nucleotide sequence ID" value="NZ_AEJF01000144.1"/>
</dbReference>
<dbReference type="EMBL" id="AEJF01000144">
    <property type="protein sequence ID" value="KLU23545.1"/>
    <property type="molecule type" value="Genomic_DNA"/>
</dbReference>
<gene>
    <name evidence="1" type="ORF">EOS_24705</name>
</gene>
<proteinExistence type="predicted"/>
<reference evidence="1 2" key="1">
    <citation type="journal article" date="2015" name="Genome Announc.">
        <title>Draft Genome Sequence of Burkholderia sp. Strain PML1(12), an Ectomycorrhizosphere-Inhabiting Bacterium with Effective Mineral-Weathering Ability.</title>
        <authorList>
            <person name="Uroz S."/>
            <person name="Oger P."/>
        </authorList>
    </citation>
    <scope>NUCLEOTIDE SEQUENCE [LARGE SCALE GENOMIC DNA]</scope>
    <source>
        <strain evidence="2">PML1(12)</strain>
    </source>
</reference>
<dbReference type="Proteomes" id="UP000035963">
    <property type="component" value="Unassembled WGS sequence"/>
</dbReference>
<dbReference type="AlphaFoldDB" id="A0A0J1CSB3"/>
<dbReference type="PATRIC" id="fig|908627.4.peg.5514"/>
<name>A0A0J1CSB3_9BURK</name>
<protein>
    <submittedName>
        <fullName evidence="1">Capsular biosynthesis protein</fullName>
    </submittedName>
</protein>
<dbReference type="Pfam" id="PF05159">
    <property type="entry name" value="Capsule_synth"/>
    <property type="match status" value="1"/>
</dbReference>
<evidence type="ECO:0000313" key="2">
    <source>
        <dbReference type="Proteomes" id="UP000035963"/>
    </source>
</evidence>
<evidence type="ECO:0000313" key="1">
    <source>
        <dbReference type="EMBL" id="KLU23545.1"/>
    </source>
</evidence>